<sequence>MTFLLNGMTPNPNRSQCPCSPPGFEQIVLISTWTGLSQKSGKSSLLPAKVLCSSCPLGIHRSNELTEVRDFTWKTRSLNSATTMSGRWWTPVSLELVT</sequence>
<protein>
    <submittedName>
        <fullName evidence="1">Uncharacterized protein</fullName>
    </submittedName>
</protein>
<dbReference type="EMBL" id="BMAO01013581">
    <property type="protein sequence ID" value="GFQ89805.1"/>
    <property type="molecule type" value="Genomic_DNA"/>
</dbReference>
<keyword evidence="2" id="KW-1185">Reference proteome</keyword>
<evidence type="ECO:0000313" key="1">
    <source>
        <dbReference type="EMBL" id="GFQ89805.1"/>
    </source>
</evidence>
<evidence type="ECO:0000313" key="2">
    <source>
        <dbReference type="Proteomes" id="UP000887116"/>
    </source>
</evidence>
<dbReference type="OrthoDB" id="6418979at2759"/>
<gene>
    <name evidence="1" type="ORF">TNCT_552631</name>
</gene>
<dbReference type="AlphaFoldDB" id="A0A8X6J3E0"/>
<comment type="caution">
    <text evidence="1">The sequence shown here is derived from an EMBL/GenBank/DDBJ whole genome shotgun (WGS) entry which is preliminary data.</text>
</comment>
<reference evidence="1" key="1">
    <citation type="submission" date="2020-07" db="EMBL/GenBank/DDBJ databases">
        <title>Multicomponent nature underlies the extraordinary mechanical properties of spider dragline silk.</title>
        <authorList>
            <person name="Kono N."/>
            <person name="Nakamura H."/>
            <person name="Mori M."/>
            <person name="Yoshida Y."/>
            <person name="Ohtoshi R."/>
            <person name="Malay A.D."/>
            <person name="Moran D.A.P."/>
            <person name="Tomita M."/>
            <person name="Numata K."/>
            <person name="Arakawa K."/>
        </authorList>
    </citation>
    <scope>NUCLEOTIDE SEQUENCE</scope>
</reference>
<organism evidence="1 2">
    <name type="scientific">Trichonephila clavata</name>
    <name type="common">Joro spider</name>
    <name type="synonym">Nephila clavata</name>
    <dbReference type="NCBI Taxonomy" id="2740835"/>
    <lineage>
        <taxon>Eukaryota</taxon>
        <taxon>Metazoa</taxon>
        <taxon>Ecdysozoa</taxon>
        <taxon>Arthropoda</taxon>
        <taxon>Chelicerata</taxon>
        <taxon>Arachnida</taxon>
        <taxon>Araneae</taxon>
        <taxon>Araneomorphae</taxon>
        <taxon>Entelegynae</taxon>
        <taxon>Araneoidea</taxon>
        <taxon>Nephilidae</taxon>
        <taxon>Trichonephila</taxon>
    </lineage>
</organism>
<name>A0A8X6J3E0_TRICU</name>
<dbReference type="Proteomes" id="UP000887116">
    <property type="component" value="Unassembled WGS sequence"/>
</dbReference>
<accession>A0A8X6J3E0</accession>
<proteinExistence type="predicted"/>